<evidence type="ECO:0000256" key="5">
    <source>
        <dbReference type="ARBA" id="ARBA00022777"/>
    </source>
</evidence>
<feature type="region of interest" description="Disordered" evidence="6">
    <location>
        <begin position="1"/>
        <end position="20"/>
    </location>
</feature>
<dbReference type="EC" id="2.7.13.3" evidence="2"/>
<organism evidence="9 10">
    <name type="scientific">Hymenobacter glacieicola</name>
    <dbReference type="NCBI Taxonomy" id="1562124"/>
    <lineage>
        <taxon>Bacteria</taxon>
        <taxon>Pseudomonadati</taxon>
        <taxon>Bacteroidota</taxon>
        <taxon>Cytophagia</taxon>
        <taxon>Cytophagales</taxon>
        <taxon>Hymenobacteraceae</taxon>
        <taxon>Hymenobacter</taxon>
    </lineage>
</organism>
<evidence type="ECO:0000259" key="8">
    <source>
        <dbReference type="PROSITE" id="PS50113"/>
    </source>
</evidence>
<dbReference type="SMART" id="SM00086">
    <property type="entry name" value="PAC"/>
    <property type="match status" value="3"/>
</dbReference>
<dbReference type="CDD" id="cd00130">
    <property type="entry name" value="PAS"/>
    <property type="match status" value="3"/>
</dbReference>
<evidence type="ECO:0000259" key="7">
    <source>
        <dbReference type="PROSITE" id="PS50112"/>
    </source>
</evidence>
<dbReference type="InterPro" id="IPR035965">
    <property type="entry name" value="PAS-like_dom_sf"/>
</dbReference>
<proteinExistence type="predicted"/>
<keyword evidence="10" id="KW-1185">Reference proteome</keyword>
<evidence type="ECO:0000256" key="2">
    <source>
        <dbReference type="ARBA" id="ARBA00012438"/>
    </source>
</evidence>
<accession>A0ABQ1WMJ5</accession>
<dbReference type="EMBL" id="BMGS01000002">
    <property type="protein sequence ID" value="GGG37095.1"/>
    <property type="molecule type" value="Genomic_DNA"/>
</dbReference>
<name>A0ABQ1WMJ5_9BACT</name>
<evidence type="ECO:0000256" key="6">
    <source>
        <dbReference type="SAM" id="MobiDB-lite"/>
    </source>
</evidence>
<dbReference type="PROSITE" id="PS50113">
    <property type="entry name" value="PAC"/>
    <property type="match status" value="3"/>
</dbReference>
<dbReference type="NCBIfam" id="TIGR00229">
    <property type="entry name" value="sensory_box"/>
    <property type="match status" value="3"/>
</dbReference>
<reference evidence="10" key="1">
    <citation type="journal article" date="2019" name="Int. J. Syst. Evol. Microbiol.">
        <title>The Global Catalogue of Microorganisms (GCM) 10K type strain sequencing project: providing services to taxonomists for standard genome sequencing and annotation.</title>
        <authorList>
            <consortium name="The Broad Institute Genomics Platform"/>
            <consortium name="The Broad Institute Genome Sequencing Center for Infectious Disease"/>
            <person name="Wu L."/>
            <person name="Ma J."/>
        </authorList>
    </citation>
    <scope>NUCLEOTIDE SEQUENCE [LARGE SCALE GENOMIC DNA]</scope>
    <source>
        <strain evidence="10">CGMCC 1.12990</strain>
    </source>
</reference>
<dbReference type="PANTHER" id="PTHR43304">
    <property type="entry name" value="PHYTOCHROME-LIKE PROTEIN CPH1"/>
    <property type="match status" value="1"/>
</dbReference>
<feature type="domain" description="PAS" evidence="7">
    <location>
        <begin position="141"/>
        <end position="212"/>
    </location>
</feature>
<evidence type="ECO:0000313" key="10">
    <source>
        <dbReference type="Proteomes" id="UP000601361"/>
    </source>
</evidence>
<evidence type="ECO:0000256" key="3">
    <source>
        <dbReference type="ARBA" id="ARBA00022553"/>
    </source>
</evidence>
<keyword evidence="3" id="KW-0597">Phosphoprotein</keyword>
<dbReference type="InterPro" id="IPR000014">
    <property type="entry name" value="PAS"/>
</dbReference>
<feature type="domain" description="PAS" evidence="7">
    <location>
        <begin position="268"/>
        <end position="338"/>
    </location>
</feature>
<dbReference type="Pfam" id="PF08447">
    <property type="entry name" value="PAS_3"/>
    <property type="match status" value="3"/>
</dbReference>
<feature type="domain" description="PAS" evidence="7">
    <location>
        <begin position="33"/>
        <end position="85"/>
    </location>
</feature>
<dbReference type="SUPFAM" id="SSF55785">
    <property type="entry name" value="PYP-like sensor domain (PAS domain)"/>
    <property type="match status" value="3"/>
</dbReference>
<feature type="domain" description="PAC" evidence="8">
    <location>
        <begin position="88"/>
        <end position="140"/>
    </location>
</feature>
<evidence type="ECO:0000313" key="9">
    <source>
        <dbReference type="EMBL" id="GGG37095.1"/>
    </source>
</evidence>
<dbReference type="SMART" id="SM00091">
    <property type="entry name" value="PAS"/>
    <property type="match status" value="3"/>
</dbReference>
<dbReference type="InterPro" id="IPR001610">
    <property type="entry name" value="PAC"/>
</dbReference>
<evidence type="ECO:0000256" key="4">
    <source>
        <dbReference type="ARBA" id="ARBA00022679"/>
    </source>
</evidence>
<protein>
    <recommendedName>
        <fullName evidence="2">histidine kinase</fullName>
        <ecNumber evidence="2">2.7.13.3</ecNumber>
    </recommendedName>
</protein>
<sequence>MAFANSETPNSTSRPEENYQPTTLPISTLLLGIADAAGNIVYVSPELLDFTGLTLKQIATGWGAQVHPDDVARTTAQWEQALAARQAYQIEFRFRRFDGEYRWVRSMGYPQLDENNQLQQWIINMVDVEQLRQSNSESLGSWADFNSLAELIPQLVWTTDATGFHTYFNQRWTDFTGYTLADSVGPDMWNNLLHPDDRSRARQVWGHSLATGEFYEIEYRFKSRQNDYRWFLGQAVPVRNEAGEIIKWFGTCTDIHDQKMQEIALRKREQDFMTLANAIPQLAWMADETGSIFWYNDRWFRFTGTTLPEMQGWGWQKVHHPDYVEGVKERFQQAVAAGDERWQDTFPLRRHDGEYRWFLTRALPVRDEEGRIVRWCGTNTDVTEQKQLQEQLERAYTDLEAKVMFRTLDLEREVQELRQRLGE</sequence>
<dbReference type="PANTHER" id="PTHR43304:SF1">
    <property type="entry name" value="PAC DOMAIN-CONTAINING PROTEIN"/>
    <property type="match status" value="1"/>
</dbReference>
<dbReference type="PROSITE" id="PS50112">
    <property type="entry name" value="PAS"/>
    <property type="match status" value="3"/>
</dbReference>
<keyword evidence="5" id="KW-0418">Kinase</keyword>
<dbReference type="InterPro" id="IPR013655">
    <property type="entry name" value="PAS_fold_3"/>
</dbReference>
<feature type="domain" description="PAC" evidence="8">
    <location>
        <begin position="215"/>
        <end position="267"/>
    </location>
</feature>
<dbReference type="Gene3D" id="3.30.450.20">
    <property type="entry name" value="PAS domain"/>
    <property type="match status" value="3"/>
</dbReference>
<keyword evidence="4" id="KW-0808">Transferase</keyword>
<dbReference type="RefSeq" id="WP_188556871.1">
    <property type="nucleotide sequence ID" value="NZ_BMGS01000002.1"/>
</dbReference>
<gene>
    <name evidence="9" type="ORF">GCM10011378_11770</name>
</gene>
<dbReference type="Proteomes" id="UP000601361">
    <property type="component" value="Unassembled WGS sequence"/>
</dbReference>
<comment type="catalytic activity">
    <reaction evidence="1">
        <text>ATP + protein L-histidine = ADP + protein N-phospho-L-histidine.</text>
        <dbReference type="EC" id="2.7.13.3"/>
    </reaction>
</comment>
<dbReference type="InterPro" id="IPR000700">
    <property type="entry name" value="PAS-assoc_C"/>
</dbReference>
<dbReference type="InterPro" id="IPR052162">
    <property type="entry name" value="Sensor_kinase/Photoreceptor"/>
</dbReference>
<feature type="domain" description="PAC" evidence="8">
    <location>
        <begin position="342"/>
        <end position="394"/>
    </location>
</feature>
<evidence type="ECO:0000256" key="1">
    <source>
        <dbReference type="ARBA" id="ARBA00000085"/>
    </source>
</evidence>
<comment type="caution">
    <text evidence="9">The sequence shown here is derived from an EMBL/GenBank/DDBJ whole genome shotgun (WGS) entry which is preliminary data.</text>
</comment>